<organism evidence="2 3">
    <name type="scientific">Phytophthora fragariaefolia</name>
    <dbReference type="NCBI Taxonomy" id="1490495"/>
    <lineage>
        <taxon>Eukaryota</taxon>
        <taxon>Sar</taxon>
        <taxon>Stramenopiles</taxon>
        <taxon>Oomycota</taxon>
        <taxon>Peronosporomycetes</taxon>
        <taxon>Peronosporales</taxon>
        <taxon>Peronosporaceae</taxon>
        <taxon>Phytophthora</taxon>
    </lineage>
</organism>
<dbReference type="OrthoDB" id="166620at2759"/>
<feature type="region of interest" description="Disordered" evidence="1">
    <location>
        <begin position="1"/>
        <end position="27"/>
    </location>
</feature>
<feature type="compositionally biased region" description="Low complexity" evidence="1">
    <location>
        <begin position="9"/>
        <end position="20"/>
    </location>
</feature>
<gene>
    <name evidence="2" type="ORF">Pfra01_001457800</name>
</gene>
<dbReference type="Proteomes" id="UP001165121">
    <property type="component" value="Unassembled WGS sequence"/>
</dbReference>
<evidence type="ECO:0000256" key="1">
    <source>
        <dbReference type="SAM" id="MobiDB-lite"/>
    </source>
</evidence>
<sequence length="235" mass="25619">MEAQNTGVDATDANDAASADPNRTSTQKSVVFLPVVSVNDITLASRVGRPTVTRSWAVETRLRRQFVGVPAPLRDTRPDPGSRTGGEENSELKSTSSPREITPVKRRLPVLVEATPAPPRIDSDAGQPATQPMLRNPVRRRDPSPPTDTLSQTDHASTESSRSRAETFAKTHQVGQLDPTASNTQTAQVKASSILKLVGTGPSELSGKSRDELIEEYKRARRIELEAMMRTMVQR</sequence>
<proteinExistence type="predicted"/>
<accession>A0A9W6XQN7</accession>
<feature type="compositionally biased region" description="Polar residues" evidence="1">
    <location>
        <begin position="147"/>
        <end position="160"/>
    </location>
</feature>
<name>A0A9W6XQN7_9STRA</name>
<evidence type="ECO:0000313" key="3">
    <source>
        <dbReference type="Proteomes" id="UP001165121"/>
    </source>
</evidence>
<reference evidence="2" key="1">
    <citation type="submission" date="2023-04" db="EMBL/GenBank/DDBJ databases">
        <title>Phytophthora fragariaefolia NBRC 109709.</title>
        <authorList>
            <person name="Ichikawa N."/>
            <person name="Sato H."/>
            <person name="Tonouchi N."/>
        </authorList>
    </citation>
    <scope>NUCLEOTIDE SEQUENCE</scope>
    <source>
        <strain evidence="2">NBRC 109709</strain>
    </source>
</reference>
<dbReference type="AlphaFoldDB" id="A0A9W6XQN7"/>
<comment type="caution">
    <text evidence="2">The sequence shown here is derived from an EMBL/GenBank/DDBJ whole genome shotgun (WGS) entry which is preliminary data.</text>
</comment>
<evidence type="ECO:0000313" key="2">
    <source>
        <dbReference type="EMBL" id="GMF43284.1"/>
    </source>
</evidence>
<feature type="compositionally biased region" description="Polar residues" evidence="1">
    <location>
        <begin position="179"/>
        <end position="190"/>
    </location>
</feature>
<dbReference type="EMBL" id="BSXT01001524">
    <property type="protein sequence ID" value="GMF43284.1"/>
    <property type="molecule type" value="Genomic_DNA"/>
</dbReference>
<protein>
    <submittedName>
        <fullName evidence="2">Unnamed protein product</fullName>
    </submittedName>
</protein>
<keyword evidence="3" id="KW-1185">Reference proteome</keyword>
<feature type="region of interest" description="Disordered" evidence="1">
    <location>
        <begin position="69"/>
        <end position="190"/>
    </location>
</feature>